<dbReference type="GO" id="GO:0000118">
    <property type="term" value="C:histone deacetylase complex"/>
    <property type="evidence" value="ECO:0007669"/>
    <property type="project" value="TreeGrafter"/>
</dbReference>
<evidence type="ECO:0000313" key="2">
    <source>
        <dbReference type="EMBL" id="KAH7521521.1"/>
    </source>
</evidence>
<dbReference type="GO" id="GO:0000122">
    <property type="term" value="P:negative regulation of transcription by RNA polymerase II"/>
    <property type="evidence" value="ECO:0007669"/>
    <property type="project" value="TreeGrafter"/>
</dbReference>
<dbReference type="Pfam" id="PF02671">
    <property type="entry name" value="PAH"/>
    <property type="match status" value="1"/>
</dbReference>
<dbReference type="InterPro" id="IPR039774">
    <property type="entry name" value="Sin3-like"/>
</dbReference>
<reference evidence="2" key="1">
    <citation type="journal article" date="2021" name="Front. Plant Sci.">
        <title>Chromosome-Scale Genome Assembly for Chinese Sour Jujube and Insights Into Its Genome Evolution and Domestication Signature.</title>
        <authorList>
            <person name="Shen L.-Y."/>
            <person name="Luo H."/>
            <person name="Wang X.-L."/>
            <person name="Wang X.-M."/>
            <person name="Qiu X.-J."/>
            <person name="Liu H."/>
            <person name="Zhou S.-S."/>
            <person name="Jia K.-H."/>
            <person name="Nie S."/>
            <person name="Bao Y.-T."/>
            <person name="Zhang R.-G."/>
            <person name="Yun Q.-Z."/>
            <person name="Chai Y.-H."/>
            <person name="Lu J.-Y."/>
            <person name="Li Y."/>
            <person name="Zhao S.-W."/>
            <person name="Mao J.-F."/>
            <person name="Jia S.-G."/>
            <person name="Mao Y.-M."/>
        </authorList>
    </citation>
    <scope>NUCLEOTIDE SEQUENCE</scope>
    <source>
        <strain evidence="2">AT0</strain>
        <tissue evidence="2">Leaf</tissue>
    </source>
</reference>
<comment type="caution">
    <text evidence="2">The sequence shown here is derived from an EMBL/GenBank/DDBJ whole genome shotgun (WGS) entry which is preliminary data.</text>
</comment>
<dbReference type="PANTHER" id="PTHR12346:SF33">
    <property type="entry name" value="HISTONE DEACETYLASE INTERACTING DOMAIN-CONTAINING PROTEIN"/>
    <property type="match status" value="1"/>
</dbReference>
<organism evidence="2 3">
    <name type="scientific">Ziziphus jujuba var. spinosa</name>
    <dbReference type="NCBI Taxonomy" id="714518"/>
    <lineage>
        <taxon>Eukaryota</taxon>
        <taxon>Viridiplantae</taxon>
        <taxon>Streptophyta</taxon>
        <taxon>Embryophyta</taxon>
        <taxon>Tracheophyta</taxon>
        <taxon>Spermatophyta</taxon>
        <taxon>Magnoliopsida</taxon>
        <taxon>eudicotyledons</taxon>
        <taxon>Gunneridae</taxon>
        <taxon>Pentapetalae</taxon>
        <taxon>rosids</taxon>
        <taxon>fabids</taxon>
        <taxon>Rosales</taxon>
        <taxon>Rhamnaceae</taxon>
        <taxon>Paliureae</taxon>
        <taxon>Ziziphus</taxon>
    </lineage>
</organism>
<name>A0A978V2D8_ZIZJJ</name>
<dbReference type="Proteomes" id="UP000813462">
    <property type="component" value="Unassembled WGS sequence"/>
</dbReference>
<proteinExistence type="predicted"/>
<feature type="compositionally biased region" description="Basic residues" evidence="1">
    <location>
        <begin position="154"/>
        <end position="166"/>
    </location>
</feature>
<accession>A0A978V2D8</accession>
<evidence type="ECO:0000256" key="1">
    <source>
        <dbReference type="SAM" id="MobiDB-lite"/>
    </source>
</evidence>
<feature type="region of interest" description="Disordered" evidence="1">
    <location>
        <begin position="147"/>
        <end position="171"/>
    </location>
</feature>
<dbReference type="GO" id="GO:0000785">
    <property type="term" value="C:chromatin"/>
    <property type="evidence" value="ECO:0007669"/>
    <property type="project" value="TreeGrafter"/>
</dbReference>
<protein>
    <submittedName>
        <fullName evidence="2">Uncharacterized protein</fullName>
    </submittedName>
</protein>
<gene>
    <name evidence="2" type="ORF">FEM48_Zijuj07G0042400</name>
</gene>
<dbReference type="GO" id="GO:0003714">
    <property type="term" value="F:transcription corepressor activity"/>
    <property type="evidence" value="ECO:0007669"/>
    <property type="project" value="InterPro"/>
</dbReference>
<sequence>MNRYQKGGLKNRKEISEKCAQLFDGHSDILQELSYFLTSEIPNLVPKKERVQRVSSKFLVDDGGLEKRDRDKRKRDGNVEFDETNNNFFQFSELAASRDKLETMVAPIVANMVDKLPQKDPELIKEFVHDFVGFCKYVEAHDRDLTADKQKKEERKRRKLDKKKKQKEQEKGGKLLIGELEKISNGCPLVTAAREKPEEKSAMSDCLVSENFADSKEKALNIYEEKRFELDRVLNPLRSAIENTEKLQNLIPENTALALETPIDLEKYFTTLDLKCIQSVYGDQHEDVRDILSRDITVGLSVALTRMKCKREEMEHEIVRLREKLKSCLQFCGENPSFDPDIRFWDSL</sequence>
<dbReference type="EMBL" id="JAEACU010000007">
    <property type="protein sequence ID" value="KAH7521521.1"/>
    <property type="molecule type" value="Genomic_DNA"/>
</dbReference>
<dbReference type="InterPro" id="IPR003822">
    <property type="entry name" value="PAH"/>
</dbReference>
<dbReference type="AlphaFoldDB" id="A0A978V2D8"/>
<dbReference type="PANTHER" id="PTHR12346">
    <property type="entry name" value="SIN3B-RELATED"/>
    <property type="match status" value="1"/>
</dbReference>
<evidence type="ECO:0000313" key="3">
    <source>
        <dbReference type="Proteomes" id="UP000813462"/>
    </source>
</evidence>